<dbReference type="GO" id="GO:0045087">
    <property type="term" value="P:innate immune response"/>
    <property type="evidence" value="ECO:0007669"/>
    <property type="project" value="TreeGrafter"/>
</dbReference>
<evidence type="ECO:0000256" key="3">
    <source>
        <dbReference type="PROSITE-ProRule" id="PRU00023"/>
    </source>
</evidence>
<dbReference type="Pfam" id="PF12796">
    <property type="entry name" value="Ank_2"/>
    <property type="match status" value="3"/>
</dbReference>
<accession>A0AAV2HP52</accession>
<evidence type="ECO:0000313" key="5">
    <source>
        <dbReference type="EMBL" id="CAL1535232.1"/>
    </source>
</evidence>
<proteinExistence type="predicted"/>
<dbReference type="PANTHER" id="PTHR23206:SF7">
    <property type="entry name" value="PROTEIN KINASE DOMAIN-CONTAINING PROTEIN"/>
    <property type="match status" value="1"/>
</dbReference>
<evidence type="ECO:0000256" key="1">
    <source>
        <dbReference type="ARBA" id="ARBA00022737"/>
    </source>
</evidence>
<dbReference type="Gene3D" id="1.25.40.20">
    <property type="entry name" value="Ankyrin repeat-containing domain"/>
    <property type="match status" value="3"/>
</dbReference>
<feature type="repeat" description="ANK" evidence="3">
    <location>
        <begin position="563"/>
        <end position="595"/>
    </location>
</feature>
<dbReference type="SUPFAM" id="SSF48403">
    <property type="entry name" value="Ankyrin repeat"/>
    <property type="match status" value="2"/>
</dbReference>
<dbReference type="PROSITE" id="PS50225">
    <property type="entry name" value="SOCS"/>
    <property type="match status" value="1"/>
</dbReference>
<evidence type="ECO:0000313" key="6">
    <source>
        <dbReference type="Proteomes" id="UP001497497"/>
    </source>
</evidence>
<reference evidence="5 6" key="1">
    <citation type="submission" date="2024-04" db="EMBL/GenBank/DDBJ databases">
        <authorList>
            <consortium name="Genoscope - CEA"/>
            <person name="William W."/>
        </authorList>
    </citation>
    <scope>NUCLEOTIDE SEQUENCE [LARGE SCALE GENOMIC DNA]</scope>
</reference>
<feature type="repeat" description="ANK" evidence="3">
    <location>
        <begin position="78"/>
        <end position="110"/>
    </location>
</feature>
<gene>
    <name evidence="5" type="ORF">GSLYS_00009192001</name>
</gene>
<evidence type="ECO:0000259" key="4">
    <source>
        <dbReference type="PROSITE" id="PS50225"/>
    </source>
</evidence>
<dbReference type="InterPro" id="IPR002110">
    <property type="entry name" value="Ankyrin_rpt"/>
</dbReference>
<dbReference type="Proteomes" id="UP001497497">
    <property type="component" value="Unassembled WGS sequence"/>
</dbReference>
<name>A0AAV2HP52_LYMST</name>
<sequence length="841" mass="94311">MEERKEFGIHDGLHREMPLLWEQFNDDVKTLHLRDSAVKGIPQDELNSGLIRACLTGHRVNVQLFLQWGAALESKDQQGNTPLLISAEKGFTDIVDLLLQKGADVNASNMAGDTPLILSIRSPGSLETMKLILKQRLIDIEHRNHAGYTALMTAIEEIDIKAIKLLLDANASLDGKLKTTQGVRDFSSTEEIEGEGRTTTGLTAQILADTLGLGTLMDYLKIPEKSEVSPLQRAVLSGDFKHVCLLLDSQLSYIRFLSPDSDIITTFIKSKVSSRSGVTEDDIAIVEKLIDSIVYTNGSFSLPVSDLPIETAVMLGSYKLIQIMCQWYIRRPLMISAFTPSLLTAAEYGHCDIAQLLLQYPEQLAKNGLENIYSQALSQTFFHGHIECQKILLPLCNPSKRQCIELLSDAICSENLDFMKLLSEHQPSIRQLVRTQNKYHKNMLILAVETGNLEIVQLILDWGADVNLEIYNSRTPLTYALSIKTGADADQIIGNNHTGPLLNLCQRRNPHILVKLLLDAGADVGHCDTNGNSALHFAVRSRSLENVKSLVSHHADVNAATKTGSTGLMEALMLGEIDIVECLINHGADVNVQDTQGKSMLFFALFARFNFPWDAIRNPWEHRHVDLRYIQPRLLSILLQKGADVNAGRWEGGSVLKTILNTETVGEEFVNCAELLLFYGADPRGVDPIVIHKLLPRNQFGLIKKLTYSGILPTDRAIENERVLSPLARALIGHNFTMVNHFIRRWYLTRSDLVSLRHDYIRMFPARNTSFKILDDFCFQPRPLQMLSFLTISFALGTSRDRVASVEKLPLPVHLKEKLCYKKKIKKEPRAVAPFFLRHIY</sequence>
<feature type="repeat" description="ANK" evidence="3">
    <location>
        <begin position="439"/>
        <end position="471"/>
    </location>
</feature>
<comment type="caution">
    <text evidence="5">The sequence shown here is derived from an EMBL/GenBank/DDBJ whole genome shotgun (WGS) entry which is preliminary data.</text>
</comment>
<protein>
    <recommendedName>
        <fullName evidence="4">SOCS box domain-containing protein</fullName>
    </recommendedName>
</protein>
<keyword evidence="6" id="KW-1185">Reference proteome</keyword>
<dbReference type="PANTHER" id="PTHR23206">
    <property type="entry name" value="MASK PROTEIN"/>
    <property type="match status" value="1"/>
</dbReference>
<dbReference type="InterPro" id="IPR051631">
    <property type="entry name" value="Ankyrin-KH/SAM_domain"/>
</dbReference>
<organism evidence="5 6">
    <name type="scientific">Lymnaea stagnalis</name>
    <name type="common">Great pond snail</name>
    <name type="synonym">Helix stagnalis</name>
    <dbReference type="NCBI Taxonomy" id="6523"/>
    <lineage>
        <taxon>Eukaryota</taxon>
        <taxon>Metazoa</taxon>
        <taxon>Spiralia</taxon>
        <taxon>Lophotrochozoa</taxon>
        <taxon>Mollusca</taxon>
        <taxon>Gastropoda</taxon>
        <taxon>Heterobranchia</taxon>
        <taxon>Euthyneura</taxon>
        <taxon>Panpulmonata</taxon>
        <taxon>Hygrophila</taxon>
        <taxon>Lymnaeoidea</taxon>
        <taxon>Lymnaeidae</taxon>
        <taxon>Lymnaea</taxon>
    </lineage>
</organism>
<dbReference type="AlphaFoldDB" id="A0AAV2HP52"/>
<dbReference type="GO" id="GO:0005737">
    <property type="term" value="C:cytoplasm"/>
    <property type="evidence" value="ECO:0007669"/>
    <property type="project" value="TreeGrafter"/>
</dbReference>
<dbReference type="SMART" id="SM00248">
    <property type="entry name" value="ANK"/>
    <property type="match status" value="11"/>
</dbReference>
<dbReference type="PRINTS" id="PR01415">
    <property type="entry name" value="ANKYRIN"/>
</dbReference>
<dbReference type="InterPro" id="IPR036770">
    <property type="entry name" value="Ankyrin_rpt-contain_sf"/>
</dbReference>
<feature type="domain" description="SOCS box" evidence="4">
    <location>
        <begin position="780"/>
        <end position="819"/>
    </location>
</feature>
<keyword evidence="2 3" id="KW-0040">ANK repeat</keyword>
<evidence type="ECO:0000256" key="2">
    <source>
        <dbReference type="ARBA" id="ARBA00023043"/>
    </source>
</evidence>
<feature type="repeat" description="ANK" evidence="3">
    <location>
        <begin position="530"/>
        <end position="562"/>
    </location>
</feature>
<dbReference type="PROSITE" id="PS50297">
    <property type="entry name" value="ANK_REP_REGION"/>
    <property type="match status" value="4"/>
</dbReference>
<dbReference type="InterPro" id="IPR001496">
    <property type="entry name" value="SOCS_box"/>
</dbReference>
<dbReference type="PROSITE" id="PS50088">
    <property type="entry name" value="ANK_REPEAT"/>
    <property type="match status" value="4"/>
</dbReference>
<keyword evidence="1" id="KW-0677">Repeat</keyword>
<dbReference type="EMBL" id="CAXITT010000195">
    <property type="protein sequence ID" value="CAL1535232.1"/>
    <property type="molecule type" value="Genomic_DNA"/>
</dbReference>